<dbReference type="KEGG" id="mpec:B9O19_00808"/>
<dbReference type="SUPFAM" id="SSF56317">
    <property type="entry name" value="Carbon-nitrogen hydrolase"/>
    <property type="match status" value="1"/>
</dbReference>
<organism evidence="3 4">
    <name type="scientific">Monoglobus pectinilyticus</name>
    <dbReference type="NCBI Taxonomy" id="1981510"/>
    <lineage>
        <taxon>Bacteria</taxon>
        <taxon>Bacillati</taxon>
        <taxon>Bacillota</taxon>
        <taxon>Clostridia</taxon>
        <taxon>Monoglobales</taxon>
        <taxon>Monoglobaceae</taxon>
        <taxon>Monoglobus</taxon>
    </lineage>
</organism>
<proteinExistence type="inferred from homology"/>
<keyword evidence="4" id="KW-1185">Reference proteome</keyword>
<dbReference type="PANTHER" id="PTHR23088:SF27">
    <property type="entry name" value="DEAMINATED GLUTATHIONE AMIDASE"/>
    <property type="match status" value="1"/>
</dbReference>
<evidence type="ECO:0000256" key="1">
    <source>
        <dbReference type="ARBA" id="ARBA00010613"/>
    </source>
</evidence>
<evidence type="ECO:0000313" key="3">
    <source>
        <dbReference type="EMBL" id="AUO18985.1"/>
    </source>
</evidence>
<dbReference type="PROSITE" id="PS50263">
    <property type="entry name" value="CN_HYDROLASE"/>
    <property type="match status" value="1"/>
</dbReference>
<dbReference type="InterPro" id="IPR036526">
    <property type="entry name" value="C-N_Hydrolase_sf"/>
</dbReference>
<dbReference type="PANTHER" id="PTHR23088">
    <property type="entry name" value="NITRILASE-RELATED"/>
    <property type="match status" value="1"/>
</dbReference>
<reference evidence="3 4" key="1">
    <citation type="submission" date="2017-04" db="EMBL/GenBank/DDBJ databases">
        <title>Monoglobus pectinilyticus 14 draft genome.</title>
        <authorList>
            <person name="Kim C."/>
            <person name="Rosendale D.I."/>
            <person name="Kelly W.J."/>
            <person name="Tannock G.W."/>
            <person name="Patchett M.L."/>
            <person name="Jordens J.Z."/>
        </authorList>
    </citation>
    <scope>NUCLEOTIDE SEQUENCE [LARGE SCALE GENOMIC DNA]</scope>
    <source>
        <strain evidence="3 4">14</strain>
    </source>
</reference>
<dbReference type="AlphaFoldDB" id="A0A2K9P154"/>
<dbReference type="InterPro" id="IPR003010">
    <property type="entry name" value="C-N_Hydrolase"/>
</dbReference>
<dbReference type="Gene3D" id="3.60.110.10">
    <property type="entry name" value="Carbon-nitrogen hydrolase"/>
    <property type="match status" value="1"/>
</dbReference>
<name>A0A2K9P154_9FIRM</name>
<dbReference type="CDD" id="cd07197">
    <property type="entry name" value="nitrilase"/>
    <property type="match status" value="1"/>
</dbReference>
<dbReference type="EMBL" id="CP020991">
    <property type="protein sequence ID" value="AUO18985.1"/>
    <property type="molecule type" value="Genomic_DNA"/>
</dbReference>
<feature type="domain" description="CN hydrolase" evidence="2">
    <location>
        <begin position="30"/>
        <end position="280"/>
    </location>
</feature>
<evidence type="ECO:0000313" key="4">
    <source>
        <dbReference type="Proteomes" id="UP000235589"/>
    </source>
</evidence>
<gene>
    <name evidence="3" type="ORF">B9O19_00808</name>
</gene>
<dbReference type="Pfam" id="PF00795">
    <property type="entry name" value="CN_hydrolase"/>
    <property type="match status" value="1"/>
</dbReference>
<sequence length="321" mass="36631">MIISSPKWDSIKNNSKDFYVICEDINMSLFKVALLQMTSAGTKEENLHKGVEFCRNAKAMGADLALFPEMWNNGYSFSYDMEVMERNSEDQDGLFVNTFKELAAELEMAIAVTYLEKYKPLPRNTVTVFDRHGRNVLTYAKVHTCDFDIEKNLTPGDEFYVTELDTENGKVNIGAMICYDREFPESARILMLKGAEIILVPNACPMEINRLSQLRARAFENMVGIATANYAYGQPDCNGHSSAFDGMAYGEIRPGTVEARDTLIVEAGEAEGIYLAQFPMDKIREYRKNEVHGNAYRRPLKYKELISEKIDEPFIRDDYRK</sequence>
<keyword evidence="3" id="KW-0378">Hydrolase</keyword>
<dbReference type="Proteomes" id="UP000235589">
    <property type="component" value="Chromosome"/>
</dbReference>
<evidence type="ECO:0000259" key="2">
    <source>
        <dbReference type="PROSITE" id="PS50263"/>
    </source>
</evidence>
<protein>
    <submittedName>
        <fullName evidence="3">Hydrolase, carbon-nitrogen family</fullName>
    </submittedName>
</protein>
<accession>A0A2K9P154</accession>
<comment type="similarity">
    <text evidence="1">Belongs to the carbon-nitrogen hydrolase superfamily. NIT1/NIT2 family.</text>
</comment>
<dbReference type="GO" id="GO:0016787">
    <property type="term" value="F:hydrolase activity"/>
    <property type="evidence" value="ECO:0007669"/>
    <property type="project" value="UniProtKB-KW"/>
</dbReference>